<feature type="domain" description="Terpene synthase N-terminal" evidence="5">
    <location>
        <begin position="8"/>
        <end position="57"/>
    </location>
</feature>
<proteinExistence type="predicted"/>
<keyword evidence="4" id="KW-0456">Lyase</keyword>
<dbReference type="InterPro" id="IPR034741">
    <property type="entry name" value="Terpene_cyclase-like_1_C"/>
</dbReference>
<evidence type="ECO:0000256" key="3">
    <source>
        <dbReference type="ARBA" id="ARBA00022842"/>
    </source>
</evidence>
<dbReference type="Gene3D" id="1.10.600.10">
    <property type="entry name" value="Farnesyl Diphosphate Synthase"/>
    <property type="match status" value="1"/>
</dbReference>
<keyword evidence="2" id="KW-0479">Metal-binding</keyword>
<evidence type="ECO:0000256" key="1">
    <source>
        <dbReference type="ARBA" id="ARBA00001946"/>
    </source>
</evidence>
<sequence>MKSSIHGDCDEDLYEVALRFRLLRQEGYTVPADVLNNFKNKEGKFKQNLREDIRGLMVVKNTLQHPHHKSLARFMTKNFLTDFQGTNGWINALQELAKIDFNMVKSVHQKEMLQISKWWKDLGLTEELKFARDQPLKWYMWPMAIIPDPRLSEQRIELTKPISLIYIIDDIFYVGGTLDELTLFTEAVNRWDLSAFKELPEYMKMCFKTLDDITNEISTKVHKVHKNPVGSLRKAWASLCNAFLVEAKWFASGHVPKAEEYLKNGAVSSGVHVVLVHLFFLLGHGITKDNVDLVDDFPGIISSTATILRLWDDLGSAKDENQDGHDGSYVECYLKEHRGSSVENARQIVAHMISNMWKRLNKECLSPNPFSTSFTKGSLNIARMVPLMYSYDDQQCLPGLEEHMKSLLLENLPYRNAQKIN</sequence>
<dbReference type="PANTHER" id="PTHR31225:SF0">
    <property type="entry name" value="S-(+)-LINALOOL SYNTHASE, CHLOROPLASTIC"/>
    <property type="match status" value="1"/>
</dbReference>
<name>A0ABY9CLR3_VITVI</name>
<dbReference type="SFLD" id="SFLDG01019">
    <property type="entry name" value="Terpene_Cyclase_Like_1_C_Termi"/>
    <property type="match status" value="1"/>
</dbReference>
<dbReference type="InterPro" id="IPR008949">
    <property type="entry name" value="Isoprenoid_synthase_dom_sf"/>
</dbReference>
<dbReference type="InterPro" id="IPR005630">
    <property type="entry name" value="Terpene_synthase_metal-bd"/>
</dbReference>
<dbReference type="Pfam" id="PF03936">
    <property type="entry name" value="Terpene_synth_C"/>
    <property type="match status" value="1"/>
</dbReference>
<dbReference type="EMBL" id="CP126657">
    <property type="protein sequence ID" value="WJZ96168.1"/>
    <property type="molecule type" value="Genomic_DNA"/>
</dbReference>
<gene>
    <name evidence="7" type="ORF">VitviT2T_014880</name>
</gene>
<feature type="domain" description="Terpene synthase metal-binding" evidence="6">
    <location>
        <begin position="120"/>
        <end position="358"/>
    </location>
</feature>
<evidence type="ECO:0000259" key="6">
    <source>
        <dbReference type="Pfam" id="PF03936"/>
    </source>
</evidence>
<dbReference type="Gene3D" id="1.50.10.130">
    <property type="entry name" value="Terpene synthase, N-terminal domain"/>
    <property type="match status" value="2"/>
</dbReference>
<dbReference type="PANTHER" id="PTHR31225">
    <property type="entry name" value="OS04G0344100 PROTEIN-RELATED"/>
    <property type="match status" value="1"/>
</dbReference>
<dbReference type="SFLD" id="SFLDS00005">
    <property type="entry name" value="Isoprenoid_Synthase_Type_I"/>
    <property type="match status" value="1"/>
</dbReference>
<evidence type="ECO:0000313" key="7">
    <source>
        <dbReference type="EMBL" id="WJZ96168.1"/>
    </source>
</evidence>
<dbReference type="Pfam" id="PF01397">
    <property type="entry name" value="Terpene_synth"/>
    <property type="match status" value="1"/>
</dbReference>
<comment type="cofactor">
    <cofactor evidence="1">
        <name>Mg(2+)</name>
        <dbReference type="ChEBI" id="CHEBI:18420"/>
    </cofactor>
</comment>
<evidence type="ECO:0000256" key="4">
    <source>
        <dbReference type="ARBA" id="ARBA00023239"/>
    </source>
</evidence>
<dbReference type="InterPro" id="IPR008930">
    <property type="entry name" value="Terpenoid_cyclase/PrenylTrfase"/>
</dbReference>
<evidence type="ECO:0000313" key="8">
    <source>
        <dbReference type="Proteomes" id="UP001227230"/>
    </source>
</evidence>
<evidence type="ECO:0000256" key="2">
    <source>
        <dbReference type="ARBA" id="ARBA00022723"/>
    </source>
</evidence>
<dbReference type="InterPro" id="IPR050148">
    <property type="entry name" value="Terpene_synthase-like"/>
</dbReference>
<accession>A0ABY9CLR3</accession>
<keyword evidence="3" id="KW-0460">Magnesium</keyword>
<dbReference type="InterPro" id="IPR036965">
    <property type="entry name" value="Terpene_synth_N_sf"/>
</dbReference>
<reference evidence="7 8" key="1">
    <citation type="journal article" date="2023" name="Hortic Res">
        <title>The complete reference genome for grapevine (Vitis vinifera L.) genetics and breeding.</title>
        <authorList>
            <person name="Shi X."/>
            <person name="Cao S."/>
            <person name="Wang X."/>
            <person name="Huang S."/>
            <person name="Wang Y."/>
            <person name="Liu Z."/>
            <person name="Liu W."/>
            <person name="Leng X."/>
            <person name="Peng Y."/>
            <person name="Wang N."/>
            <person name="Wang Y."/>
            <person name="Ma Z."/>
            <person name="Xu X."/>
            <person name="Zhang F."/>
            <person name="Xue H."/>
            <person name="Zhong H."/>
            <person name="Wang Y."/>
            <person name="Zhang K."/>
            <person name="Velt A."/>
            <person name="Avia K."/>
            <person name="Holtgrawe D."/>
            <person name="Grimplet J."/>
            <person name="Matus J.T."/>
            <person name="Ware D."/>
            <person name="Wu X."/>
            <person name="Wang H."/>
            <person name="Liu C."/>
            <person name="Fang Y."/>
            <person name="Rustenholz C."/>
            <person name="Cheng Z."/>
            <person name="Xiao H."/>
            <person name="Zhou Y."/>
        </authorList>
    </citation>
    <scope>NUCLEOTIDE SEQUENCE [LARGE SCALE GENOMIC DNA]</scope>
    <source>
        <strain evidence="8">cv. Pinot noir / PN40024</strain>
        <tissue evidence="7">Leaf</tissue>
    </source>
</reference>
<dbReference type="InterPro" id="IPR001906">
    <property type="entry name" value="Terpene_synth_N"/>
</dbReference>
<organism evidence="7 8">
    <name type="scientific">Vitis vinifera</name>
    <name type="common">Grape</name>
    <dbReference type="NCBI Taxonomy" id="29760"/>
    <lineage>
        <taxon>Eukaryota</taxon>
        <taxon>Viridiplantae</taxon>
        <taxon>Streptophyta</taxon>
        <taxon>Embryophyta</taxon>
        <taxon>Tracheophyta</taxon>
        <taxon>Spermatophyta</taxon>
        <taxon>Magnoliopsida</taxon>
        <taxon>eudicotyledons</taxon>
        <taxon>Gunneridae</taxon>
        <taxon>Pentapetalae</taxon>
        <taxon>rosids</taxon>
        <taxon>Vitales</taxon>
        <taxon>Vitaceae</taxon>
        <taxon>Viteae</taxon>
        <taxon>Vitis</taxon>
    </lineage>
</organism>
<keyword evidence="8" id="KW-1185">Reference proteome</keyword>
<evidence type="ECO:0008006" key="9">
    <source>
        <dbReference type="Google" id="ProtNLM"/>
    </source>
</evidence>
<dbReference type="SUPFAM" id="SSF48239">
    <property type="entry name" value="Terpenoid cyclases/Protein prenyltransferases"/>
    <property type="match status" value="1"/>
</dbReference>
<dbReference type="Proteomes" id="UP001227230">
    <property type="component" value="Chromosome 10"/>
</dbReference>
<dbReference type="SUPFAM" id="SSF48576">
    <property type="entry name" value="Terpenoid synthases"/>
    <property type="match status" value="1"/>
</dbReference>
<evidence type="ECO:0000259" key="5">
    <source>
        <dbReference type="Pfam" id="PF01397"/>
    </source>
</evidence>
<protein>
    <recommendedName>
        <fullName evidence="9">Terpene synthase metal-binding domain-containing protein</fullName>
    </recommendedName>
</protein>